<dbReference type="InterPro" id="IPR002455">
    <property type="entry name" value="GPCR3_GABA-B"/>
</dbReference>
<feature type="transmembrane region" description="Helical" evidence="9">
    <location>
        <begin position="335"/>
        <end position="356"/>
    </location>
</feature>
<proteinExistence type="predicted"/>
<protein>
    <recommendedName>
        <fullName evidence="10">G-protein coupled receptors family 3 profile domain-containing protein</fullName>
    </recommendedName>
</protein>
<dbReference type="PANTHER" id="PTHR10519:SF20">
    <property type="entry name" value="G-PROTEIN COUPLED RECEPTOR 156-RELATED"/>
    <property type="match status" value="1"/>
</dbReference>
<dbReference type="OrthoDB" id="2126436at2759"/>
<dbReference type="VEuPathDB" id="FungiDB:AMAG_04252"/>
<evidence type="ECO:0000256" key="2">
    <source>
        <dbReference type="ARBA" id="ARBA00022692"/>
    </source>
</evidence>
<keyword evidence="5 9" id="KW-0472">Membrane</keyword>
<dbReference type="PANTHER" id="PTHR10519">
    <property type="entry name" value="GABA-B RECEPTOR"/>
    <property type="match status" value="1"/>
</dbReference>
<feature type="domain" description="G-protein coupled receptors family 3 profile" evidence="10">
    <location>
        <begin position="333"/>
        <end position="499"/>
    </location>
</feature>
<dbReference type="eggNOG" id="ENOG502QRJ4">
    <property type="taxonomic scope" value="Eukaryota"/>
</dbReference>
<evidence type="ECO:0000256" key="5">
    <source>
        <dbReference type="ARBA" id="ARBA00023136"/>
    </source>
</evidence>
<keyword evidence="8" id="KW-0807">Transducer</keyword>
<evidence type="ECO:0000256" key="8">
    <source>
        <dbReference type="ARBA" id="ARBA00023224"/>
    </source>
</evidence>
<evidence type="ECO:0000256" key="9">
    <source>
        <dbReference type="SAM" id="Phobius"/>
    </source>
</evidence>
<reference evidence="11 12" key="1">
    <citation type="submission" date="2009-11" db="EMBL/GenBank/DDBJ databases">
        <title>Annotation of Allomyces macrogynus ATCC 38327.</title>
        <authorList>
            <consortium name="The Broad Institute Genome Sequencing Platform"/>
            <person name="Russ C."/>
            <person name="Cuomo C."/>
            <person name="Burger G."/>
            <person name="Gray M.W."/>
            <person name="Holland P.W.H."/>
            <person name="King N."/>
            <person name="Lang F.B.F."/>
            <person name="Roger A.J."/>
            <person name="Ruiz-Trillo I."/>
            <person name="Young S.K."/>
            <person name="Zeng Q."/>
            <person name="Gargeya S."/>
            <person name="Fitzgerald M."/>
            <person name="Haas B."/>
            <person name="Abouelleil A."/>
            <person name="Alvarado L."/>
            <person name="Arachchi H.M."/>
            <person name="Berlin A."/>
            <person name="Chapman S.B."/>
            <person name="Gearin G."/>
            <person name="Goldberg J."/>
            <person name="Griggs A."/>
            <person name="Gujja S."/>
            <person name="Hansen M."/>
            <person name="Heiman D."/>
            <person name="Howarth C."/>
            <person name="Larimer J."/>
            <person name="Lui A."/>
            <person name="MacDonald P.J.P."/>
            <person name="McCowen C."/>
            <person name="Montmayeur A."/>
            <person name="Murphy C."/>
            <person name="Neiman D."/>
            <person name="Pearson M."/>
            <person name="Priest M."/>
            <person name="Roberts A."/>
            <person name="Saif S."/>
            <person name="Shea T."/>
            <person name="Sisk P."/>
            <person name="Stolte C."/>
            <person name="Sykes S."/>
            <person name="Wortman J."/>
            <person name="Nusbaum C."/>
            <person name="Birren B."/>
        </authorList>
    </citation>
    <scope>NUCLEOTIDE SEQUENCE [LARGE SCALE GENOMIC DNA]</scope>
    <source>
        <strain evidence="11 12">ATCC 38327</strain>
    </source>
</reference>
<evidence type="ECO:0000256" key="4">
    <source>
        <dbReference type="ARBA" id="ARBA00023040"/>
    </source>
</evidence>
<name>A0A0L0S8J1_ALLM3</name>
<evidence type="ECO:0000256" key="7">
    <source>
        <dbReference type="ARBA" id="ARBA00023180"/>
    </source>
</evidence>
<feature type="transmembrane region" description="Helical" evidence="9">
    <location>
        <begin position="440"/>
        <end position="465"/>
    </location>
</feature>
<keyword evidence="3 9" id="KW-1133">Transmembrane helix</keyword>
<dbReference type="AlphaFoldDB" id="A0A0L0S8J1"/>
<dbReference type="EMBL" id="GG745333">
    <property type="protein sequence ID" value="KNE58699.1"/>
    <property type="molecule type" value="Genomic_DNA"/>
</dbReference>
<evidence type="ECO:0000256" key="3">
    <source>
        <dbReference type="ARBA" id="ARBA00022989"/>
    </source>
</evidence>
<feature type="transmembrane region" description="Helical" evidence="9">
    <location>
        <begin position="505"/>
        <end position="528"/>
    </location>
</feature>
<feature type="transmembrane region" description="Helical" evidence="9">
    <location>
        <begin position="389"/>
        <end position="410"/>
    </location>
</feature>
<evidence type="ECO:0000256" key="1">
    <source>
        <dbReference type="ARBA" id="ARBA00004141"/>
    </source>
</evidence>
<dbReference type="GO" id="GO:0004965">
    <property type="term" value="F:G protein-coupled GABA receptor activity"/>
    <property type="evidence" value="ECO:0007669"/>
    <property type="project" value="InterPro"/>
</dbReference>
<keyword evidence="4" id="KW-0297">G-protein coupled receptor</keyword>
<dbReference type="InterPro" id="IPR017978">
    <property type="entry name" value="GPCR_3_C"/>
</dbReference>
<evidence type="ECO:0000313" key="11">
    <source>
        <dbReference type="EMBL" id="KNE58699.1"/>
    </source>
</evidence>
<dbReference type="STRING" id="578462.A0A0L0S8J1"/>
<comment type="subcellular location">
    <subcellularLocation>
        <location evidence="1">Membrane</location>
        <topology evidence="1">Multi-pass membrane protein</topology>
    </subcellularLocation>
</comment>
<keyword evidence="12" id="KW-1185">Reference proteome</keyword>
<keyword evidence="2 9" id="KW-0812">Transmembrane</keyword>
<accession>A0A0L0S8J1</accession>
<sequence length="769" mass="83167">MYGALGYVGRISWYFPSYIAELYPSIIFSSWGSMRDPHLLQLLPRAGTTLPQRKSDGSYLCIYWYCQNGEYVPPQCQGAAYSGCHEFWHVTPDYSPGMNEQRILDFGLPLVVVYLGPTFIPTVSACIERQSSNSTCLFFYWVPEMLPSRYALQPVHFPPATFPCMSAFNQSIAPSNATSWNCDWETDVLQKVATASITHRVPPVHSLLLNFVVRDTDIVDMLSDPDAVELVATACAWTRENERIWSPWIPAPPSDYVKTLQLASARTSRFAISLAVLTLLVAINCISLASLVWFRRDPLIRIQSPSLVAAVNLGALVSGIGSTLDLVLADALSAYVCTAKTVVSALGLGTVLIALLAKTWRVFYIFSNLRLSLVVAGRLFRLNVSNRHLGLLGALILALDALLISVWIAATLPQPVQQSAGATTFTYRCGSLMDLGPATAVQVLLTGLALLYHWLLAGAGLYFAYRIRSLAMINNESTVTMVAVTSVTLPTVFVVAIQVTSTNPLVVVFDSAIIVVLSLLIGSVAISLRPLSLAAGTAGRVLLGSVTRSRKSGHTHAIMAASTIPGGRGGGVDAVGALTKLVNESLEDVGIETRNLTSAYALDGTMMANTPDISGEAMAAAVRTVVTEWHGSEAAIRHSVACRLPVLVGTHFGLRAAHAWWWTAWQAVTLVLIPPLKTLLVLDRDPWATHPHNLALRHGVEACAVQPAPPGSSQPSPPADEDRFLLITNAASSKPRTAIVQCRDAAEARRWVYAITTTFAASVPQRPRD</sequence>
<organism evidence="11 12">
    <name type="scientific">Allomyces macrogynus (strain ATCC 38327)</name>
    <name type="common">Allomyces javanicus var. macrogynus</name>
    <dbReference type="NCBI Taxonomy" id="578462"/>
    <lineage>
        <taxon>Eukaryota</taxon>
        <taxon>Fungi</taxon>
        <taxon>Fungi incertae sedis</taxon>
        <taxon>Blastocladiomycota</taxon>
        <taxon>Blastocladiomycetes</taxon>
        <taxon>Blastocladiales</taxon>
        <taxon>Blastocladiaceae</taxon>
        <taxon>Allomyces</taxon>
    </lineage>
</organism>
<dbReference type="SUPFAM" id="SSF53850">
    <property type="entry name" value="Periplasmic binding protein-like II"/>
    <property type="match status" value="1"/>
</dbReference>
<dbReference type="GO" id="GO:0038039">
    <property type="term" value="C:G protein-coupled receptor heterodimeric complex"/>
    <property type="evidence" value="ECO:0007669"/>
    <property type="project" value="TreeGrafter"/>
</dbReference>
<keyword evidence="7" id="KW-0325">Glycoprotein</keyword>
<keyword evidence="6" id="KW-0675">Receptor</keyword>
<dbReference type="Pfam" id="PF00003">
    <property type="entry name" value="7tm_3"/>
    <property type="match status" value="1"/>
</dbReference>
<evidence type="ECO:0000259" key="10">
    <source>
        <dbReference type="PROSITE" id="PS50259"/>
    </source>
</evidence>
<feature type="transmembrane region" description="Helical" evidence="9">
    <location>
        <begin position="270"/>
        <end position="294"/>
    </location>
</feature>
<reference evidence="12" key="2">
    <citation type="submission" date="2009-11" db="EMBL/GenBank/DDBJ databases">
        <title>The Genome Sequence of Allomyces macrogynus strain ATCC 38327.</title>
        <authorList>
            <consortium name="The Broad Institute Genome Sequencing Platform"/>
            <person name="Russ C."/>
            <person name="Cuomo C."/>
            <person name="Shea T."/>
            <person name="Young S.K."/>
            <person name="Zeng Q."/>
            <person name="Koehrsen M."/>
            <person name="Haas B."/>
            <person name="Borodovsky M."/>
            <person name="Guigo R."/>
            <person name="Alvarado L."/>
            <person name="Berlin A."/>
            <person name="Borenstein D."/>
            <person name="Chen Z."/>
            <person name="Engels R."/>
            <person name="Freedman E."/>
            <person name="Gellesch M."/>
            <person name="Goldberg J."/>
            <person name="Griggs A."/>
            <person name="Gujja S."/>
            <person name="Heiman D."/>
            <person name="Hepburn T."/>
            <person name="Howarth C."/>
            <person name="Jen D."/>
            <person name="Larson L."/>
            <person name="Lewis B."/>
            <person name="Mehta T."/>
            <person name="Park D."/>
            <person name="Pearson M."/>
            <person name="Roberts A."/>
            <person name="Saif S."/>
            <person name="Shenoy N."/>
            <person name="Sisk P."/>
            <person name="Stolte C."/>
            <person name="Sykes S."/>
            <person name="Walk T."/>
            <person name="White J."/>
            <person name="Yandava C."/>
            <person name="Burger G."/>
            <person name="Gray M.W."/>
            <person name="Holland P.W.H."/>
            <person name="King N."/>
            <person name="Lang F.B.F."/>
            <person name="Roger A.J."/>
            <person name="Ruiz-Trillo I."/>
            <person name="Lander E."/>
            <person name="Nusbaum C."/>
        </authorList>
    </citation>
    <scope>NUCLEOTIDE SEQUENCE [LARGE SCALE GENOMIC DNA]</scope>
    <source>
        <strain evidence="12">ATCC 38327</strain>
    </source>
</reference>
<gene>
    <name evidence="11" type="ORF">AMAG_04252</name>
</gene>
<dbReference type="PROSITE" id="PS50259">
    <property type="entry name" value="G_PROTEIN_RECEP_F3_4"/>
    <property type="match status" value="1"/>
</dbReference>
<evidence type="ECO:0000313" key="12">
    <source>
        <dbReference type="Proteomes" id="UP000054350"/>
    </source>
</evidence>
<feature type="transmembrane region" description="Helical" evidence="9">
    <location>
        <begin position="306"/>
        <end position="328"/>
    </location>
</feature>
<evidence type="ECO:0000256" key="6">
    <source>
        <dbReference type="ARBA" id="ARBA00023170"/>
    </source>
</evidence>
<feature type="transmembrane region" description="Helical" evidence="9">
    <location>
        <begin position="477"/>
        <end position="499"/>
    </location>
</feature>
<dbReference type="Proteomes" id="UP000054350">
    <property type="component" value="Unassembled WGS sequence"/>
</dbReference>